<evidence type="ECO:0000313" key="3">
    <source>
        <dbReference type="EMBL" id="TDG06142.1"/>
    </source>
</evidence>
<protein>
    <recommendedName>
        <fullName evidence="5">DUF4148 domain-containing protein</fullName>
    </recommendedName>
</protein>
<evidence type="ECO:0000313" key="4">
    <source>
        <dbReference type="Proteomes" id="UP000295606"/>
    </source>
</evidence>
<dbReference type="OrthoDB" id="9916747at2"/>
<dbReference type="AlphaFoldDB" id="A0A4R5LAQ1"/>
<gene>
    <name evidence="3" type="ORF">E1N52_21525</name>
</gene>
<name>A0A4R5LAQ1_9BURK</name>
<comment type="caution">
    <text evidence="3">The sequence shown here is derived from an EMBL/GenBank/DDBJ whole genome shotgun (WGS) entry which is preliminary data.</text>
</comment>
<accession>A0A4R5LAQ1</accession>
<dbReference type="Proteomes" id="UP000295606">
    <property type="component" value="Unassembled WGS sequence"/>
</dbReference>
<evidence type="ECO:0000256" key="1">
    <source>
        <dbReference type="SAM" id="MobiDB-lite"/>
    </source>
</evidence>
<keyword evidence="2" id="KW-0732">Signal</keyword>
<feature type="region of interest" description="Disordered" evidence="1">
    <location>
        <begin position="28"/>
        <end position="104"/>
    </location>
</feature>
<feature type="chain" id="PRO_5020850834" description="DUF4148 domain-containing protein" evidence="2">
    <location>
        <begin position="26"/>
        <end position="104"/>
    </location>
</feature>
<feature type="compositionally biased region" description="Basic and acidic residues" evidence="1">
    <location>
        <begin position="48"/>
        <end position="83"/>
    </location>
</feature>
<organism evidence="3 4">
    <name type="scientific">Paraburkholderia guartelaensis</name>
    <dbReference type="NCBI Taxonomy" id="2546446"/>
    <lineage>
        <taxon>Bacteria</taxon>
        <taxon>Pseudomonadati</taxon>
        <taxon>Pseudomonadota</taxon>
        <taxon>Betaproteobacteria</taxon>
        <taxon>Burkholderiales</taxon>
        <taxon>Burkholderiaceae</taxon>
        <taxon>Paraburkholderia</taxon>
    </lineage>
</organism>
<reference evidence="3 4" key="1">
    <citation type="submission" date="2019-03" db="EMBL/GenBank/DDBJ databases">
        <title>Paraburkholderia sp. isolated from native Mimosa gymnas in Guartela State Park, Brazil.</title>
        <authorList>
            <person name="Paulitsch F."/>
            <person name="Hungria M."/>
            <person name="Delamuta J.R.M."/>
            <person name="Ribeiro R.A."/>
            <person name="Dall'Agnol R."/>
            <person name="Silva J.S.B."/>
        </authorList>
    </citation>
    <scope>NUCLEOTIDE SEQUENCE [LARGE SCALE GENOMIC DNA]</scope>
    <source>
        <strain evidence="3 4">CNPSo 3008</strain>
    </source>
</reference>
<dbReference type="EMBL" id="SMOD01000016">
    <property type="protein sequence ID" value="TDG06142.1"/>
    <property type="molecule type" value="Genomic_DNA"/>
</dbReference>
<sequence length="104" mass="11394">MKVRTRTVAIVAIVASALFAGQVFAQTPAPASKEGQPAATVTHNDPIVQKRMEVREANRQQRARTAEARQTFKQESRDARAERNQSAQDSRARAQAALDALDAH</sequence>
<proteinExistence type="predicted"/>
<evidence type="ECO:0000256" key="2">
    <source>
        <dbReference type="SAM" id="SignalP"/>
    </source>
</evidence>
<feature type="signal peptide" evidence="2">
    <location>
        <begin position="1"/>
        <end position="25"/>
    </location>
</feature>
<evidence type="ECO:0008006" key="5">
    <source>
        <dbReference type="Google" id="ProtNLM"/>
    </source>
</evidence>
<dbReference type="RefSeq" id="WP_133184748.1">
    <property type="nucleotide sequence ID" value="NZ_SMOD01000016.1"/>
</dbReference>
<feature type="compositionally biased region" description="Low complexity" evidence="1">
    <location>
        <begin position="85"/>
        <end position="104"/>
    </location>
</feature>